<evidence type="ECO:0000256" key="1">
    <source>
        <dbReference type="SAM" id="MobiDB-lite"/>
    </source>
</evidence>
<organism evidence="2 3">
    <name type="scientific">Nocardioides agri</name>
    <dbReference type="NCBI Taxonomy" id="2682843"/>
    <lineage>
        <taxon>Bacteria</taxon>
        <taxon>Bacillati</taxon>
        <taxon>Actinomycetota</taxon>
        <taxon>Actinomycetes</taxon>
        <taxon>Propionibacteriales</taxon>
        <taxon>Nocardioidaceae</taxon>
        <taxon>Nocardioides</taxon>
    </lineage>
</organism>
<protein>
    <submittedName>
        <fullName evidence="2">Putative baseplate assembly protein</fullName>
    </submittedName>
</protein>
<evidence type="ECO:0000313" key="3">
    <source>
        <dbReference type="Proteomes" id="UP000473525"/>
    </source>
</evidence>
<keyword evidence="3" id="KW-1185">Reference proteome</keyword>
<feature type="region of interest" description="Disordered" evidence="1">
    <location>
        <begin position="459"/>
        <end position="484"/>
    </location>
</feature>
<dbReference type="Proteomes" id="UP000473525">
    <property type="component" value="Unassembled WGS sequence"/>
</dbReference>
<evidence type="ECO:0000313" key="2">
    <source>
        <dbReference type="EMBL" id="MVQ48994.1"/>
    </source>
</evidence>
<dbReference type="AlphaFoldDB" id="A0A6L6XP10"/>
<name>A0A6L6XP10_9ACTN</name>
<reference evidence="2 3" key="1">
    <citation type="submission" date="2019-12" db="EMBL/GenBank/DDBJ databases">
        <authorList>
            <person name="Huq M.A."/>
        </authorList>
    </citation>
    <scope>NUCLEOTIDE SEQUENCE [LARGE SCALE GENOMIC DNA]</scope>
    <source>
        <strain evidence="2 3">MAH-18</strain>
    </source>
</reference>
<comment type="caution">
    <text evidence="2">The sequence shown here is derived from an EMBL/GenBank/DDBJ whole genome shotgun (WGS) entry which is preliminary data.</text>
</comment>
<accession>A0A6L6XP10</accession>
<dbReference type="EMBL" id="WSEK01000004">
    <property type="protein sequence ID" value="MVQ48994.1"/>
    <property type="molecule type" value="Genomic_DNA"/>
</dbReference>
<sequence length="835" mass="88294">MTGRYVCCDERRRALLADPAAPAGISGIDYLEVQQGNPVSNPTVITIVLVKPLTLPAAQLTRDNIRITGGVRFPAPRVDTVQALPGAGTVASYQVTIPGGQQTDFSAYRLEVVAGPGQSNPPAFLDPHLSSVEFSFKVDCGSELDCAEPPRPTGAGPVDDPEFDYLARDWEGFRRLMLDRLAVLVPGFREDDAVDLTTTVIEALAYRLDQQSYRLDWTTTEAFLDTARSRTSLVRHARLVDYVPAEGASARTFVSLGFRASAAFPDGQLLPAHTPVLPRQADLPTVVTAPEYATWLRATPDLPVAFETLAPIGLWQWRSRIALHTWGDEECSVPRGAIGLTLVDDSGGGPGALRPGDLLLVEEIASPETGEGADADPQHRFVVRLTSAIPTHDVLFPALSLVEVGWDEADALPFDLVVSRRVQGPSGPPVRVVCGAVRGNVVLAEHGVTLPPVTSLGLTPASTADLSPRLDPPAPEPGSRWEPRVRASGPLARVSPHGPADLPRLTATVLLAATGGPPAIRLRDAFSTWTARTDLLATGAFGRDFVVETDATGAPTLRFGDGIHGLGPTVRAPLGVEGRFGCGTGGNLGAGALGHVVVPAALGQLPVQDVTNPVPGRGGAAPESAAVVRAVAPEAFRHPQRAVTADDYAVAAREHPDVSNAMAVARWTGAWQTVVVHVDRAGGRPVDAAFRTSLMAHLEAYRLAGFDVAVKAAKLVPLDVELSICALPGEIRGVVGQRVRAALTPVAPDGGFGFFHPDRFTFGTPLYLSALIAAVMAVPGVQSVTPVVFQRFARLSQGELGLGVIKPDATEVLELRDDPNFPERGRLRITMGGGR</sequence>
<gene>
    <name evidence="2" type="ORF">GON03_07350</name>
</gene>
<proteinExistence type="predicted"/>
<dbReference type="RefSeq" id="WP_157341447.1">
    <property type="nucleotide sequence ID" value="NZ_WSEK01000004.1"/>
</dbReference>